<proteinExistence type="predicted"/>
<sequence>MGYEPLLRLSDTVSFWQGDLDRHEQTNVGVVLADDQAIVIDANFEGPARRILSSLKERDRATVTHVVNTHYHADHSLGNEVYAEAGVSIVGALGQRDELLAKGADDARLQTGAAPDRLFPPTLEFSESMEFHTFELRLMAVGPAHSGADLIAWLPGDGILFVGDLAVAWEHGNNFSDPDADIEGWIRALERCIELRPRVVVPGHGRLSEPDVLDTQLGFVSELWTMALKAVERGDDLDDPAAAQRLLAAYPDFAVSSDRLREMSRSMLGAAKNRPA</sequence>
<dbReference type="RefSeq" id="WP_192752114.1">
    <property type="nucleotide sequence ID" value="NZ_BAABJL010000134.1"/>
</dbReference>
<protein>
    <submittedName>
        <fullName evidence="2">Cyclase</fullName>
        <ecNumber evidence="2">4.-.-.-</ecNumber>
    </submittedName>
</protein>
<dbReference type="CDD" id="cd16282">
    <property type="entry name" value="metallo-hydrolase-like_MBL-fold"/>
    <property type="match status" value="1"/>
</dbReference>
<keyword evidence="3" id="KW-1185">Reference proteome</keyword>
<dbReference type="InterPro" id="IPR001279">
    <property type="entry name" value="Metallo-B-lactamas"/>
</dbReference>
<dbReference type="InterPro" id="IPR050855">
    <property type="entry name" value="NDM-1-like"/>
</dbReference>
<dbReference type="PANTHER" id="PTHR42951:SF4">
    <property type="entry name" value="ACYL-COENZYME A THIOESTERASE MBLAC2"/>
    <property type="match status" value="1"/>
</dbReference>
<dbReference type="SUPFAM" id="SSF56281">
    <property type="entry name" value="Metallo-hydrolase/oxidoreductase"/>
    <property type="match status" value="1"/>
</dbReference>
<dbReference type="SMART" id="SM00849">
    <property type="entry name" value="Lactamase_B"/>
    <property type="match status" value="1"/>
</dbReference>
<comment type="caution">
    <text evidence="2">The sequence shown here is derived from an EMBL/GenBank/DDBJ whole genome shotgun (WGS) entry which is preliminary data.</text>
</comment>
<dbReference type="Proteomes" id="UP000638648">
    <property type="component" value="Unassembled WGS sequence"/>
</dbReference>
<dbReference type="AlphaFoldDB" id="A0A927RB30"/>
<feature type="domain" description="Metallo-beta-lactamase" evidence="1">
    <location>
        <begin position="25"/>
        <end position="204"/>
    </location>
</feature>
<name>A0A927RB30_9ACTN</name>
<dbReference type="Gene3D" id="3.60.15.10">
    <property type="entry name" value="Ribonuclease Z/Hydroxyacylglutathione hydrolase-like"/>
    <property type="match status" value="1"/>
</dbReference>
<dbReference type="InterPro" id="IPR036866">
    <property type="entry name" value="RibonucZ/Hydroxyglut_hydro"/>
</dbReference>
<evidence type="ECO:0000313" key="3">
    <source>
        <dbReference type="Proteomes" id="UP000638648"/>
    </source>
</evidence>
<accession>A0A927RB30</accession>
<dbReference type="GO" id="GO:0016829">
    <property type="term" value="F:lyase activity"/>
    <property type="evidence" value="ECO:0007669"/>
    <property type="project" value="UniProtKB-KW"/>
</dbReference>
<dbReference type="EC" id="4.-.-.-" evidence="2"/>
<dbReference type="EMBL" id="JADBEM010000001">
    <property type="protein sequence ID" value="MBE1608329.1"/>
    <property type="molecule type" value="Genomic_DNA"/>
</dbReference>
<gene>
    <name evidence="2" type="ORF">HEB94_005177</name>
</gene>
<dbReference type="Pfam" id="PF00753">
    <property type="entry name" value="Lactamase_B"/>
    <property type="match status" value="1"/>
</dbReference>
<evidence type="ECO:0000259" key="1">
    <source>
        <dbReference type="SMART" id="SM00849"/>
    </source>
</evidence>
<reference evidence="2" key="1">
    <citation type="submission" date="2020-10" db="EMBL/GenBank/DDBJ databases">
        <title>Sequencing the genomes of 1000 actinobacteria strains.</title>
        <authorList>
            <person name="Klenk H.-P."/>
        </authorList>
    </citation>
    <scope>NUCLEOTIDE SEQUENCE</scope>
    <source>
        <strain evidence="2">DSM 45354</strain>
    </source>
</reference>
<organism evidence="2 3">
    <name type="scientific">Actinopolymorpha pittospori</name>
    <dbReference type="NCBI Taxonomy" id="648752"/>
    <lineage>
        <taxon>Bacteria</taxon>
        <taxon>Bacillati</taxon>
        <taxon>Actinomycetota</taxon>
        <taxon>Actinomycetes</taxon>
        <taxon>Propionibacteriales</taxon>
        <taxon>Actinopolymorphaceae</taxon>
        <taxon>Actinopolymorpha</taxon>
    </lineage>
</organism>
<evidence type="ECO:0000313" key="2">
    <source>
        <dbReference type="EMBL" id="MBE1608329.1"/>
    </source>
</evidence>
<dbReference type="PANTHER" id="PTHR42951">
    <property type="entry name" value="METALLO-BETA-LACTAMASE DOMAIN-CONTAINING"/>
    <property type="match status" value="1"/>
</dbReference>
<keyword evidence="2" id="KW-0456">Lyase</keyword>